<protein>
    <recommendedName>
        <fullName evidence="4 5">Large ribosomal subunit protein uL4</fullName>
    </recommendedName>
</protein>
<dbReference type="GO" id="GO:0003735">
    <property type="term" value="F:structural constituent of ribosome"/>
    <property type="evidence" value="ECO:0007669"/>
    <property type="project" value="InterPro"/>
</dbReference>
<dbReference type="NCBIfam" id="TIGR03953">
    <property type="entry name" value="rplD_bact"/>
    <property type="match status" value="1"/>
</dbReference>
<organism evidence="7 8">
    <name type="scientific">Candidatus Komeilibacteria bacterium CG10_big_fil_rev_8_21_14_0_10_41_13</name>
    <dbReference type="NCBI Taxonomy" id="1974476"/>
    <lineage>
        <taxon>Bacteria</taxon>
        <taxon>Candidatus Komeiliibacteriota</taxon>
    </lineage>
</organism>
<comment type="function">
    <text evidence="5">Forms part of the polypeptide exit tunnel.</text>
</comment>
<dbReference type="EMBL" id="PFBO01000009">
    <property type="protein sequence ID" value="PIT90810.1"/>
    <property type="molecule type" value="Genomic_DNA"/>
</dbReference>
<keyword evidence="5" id="KW-0699">rRNA-binding</keyword>
<keyword evidence="3 5" id="KW-0687">Ribonucleoprotein</keyword>
<dbReference type="GO" id="GO:1990904">
    <property type="term" value="C:ribonucleoprotein complex"/>
    <property type="evidence" value="ECO:0007669"/>
    <property type="project" value="UniProtKB-KW"/>
</dbReference>
<dbReference type="SUPFAM" id="SSF52166">
    <property type="entry name" value="Ribosomal protein L4"/>
    <property type="match status" value="1"/>
</dbReference>
<evidence type="ECO:0000313" key="8">
    <source>
        <dbReference type="Proteomes" id="UP000230543"/>
    </source>
</evidence>
<gene>
    <name evidence="5" type="primary">rplD</name>
    <name evidence="7" type="ORF">COU22_00210</name>
</gene>
<dbReference type="Pfam" id="PF00573">
    <property type="entry name" value="Ribosomal_L4"/>
    <property type="match status" value="1"/>
</dbReference>
<evidence type="ECO:0000256" key="3">
    <source>
        <dbReference type="ARBA" id="ARBA00023274"/>
    </source>
</evidence>
<dbReference type="InterPro" id="IPR002136">
    <property type="entry name" value="Ribosomal_uL4"/>
</dbReference>
<dbReference type="InterPro" id="IPR023574">
    <property type="entry name" value="Ribosomal_uL4_dom_sf"/>
</dbReference>
<evidence type="ECO:0000256" key="4">
    <source>
        <dbReference type="ARBA" id="ARBA00035244"/>
    </source>
</evidence>
<keyword evidence="2 5" id="KW-0689">Ribosomal protein</keyword>
<dbReference type="Proteomes" id="UP000230543">
    <property type="component" value="Unassembled WGS sequence"/>
</dbReference>
<reference evidence="8" key="1">
    <citation type="submission" date="2017-09" db="EMBL/GenBank/DDBJ databases">
        <title>Depth-based differentiation of microbial function through sediment-hosted aquifers and enrichment of novel symbionts in the deep terrestrial subsurface.</title>
        <authorList>
            <person name="Probst A.J."/>
            <person name="Ladd B."/>
            <person name="Jarett J.K."/>
            <person name="Geller-Mcgrath D.E."/>
            <person name="Sieber C.M.K."/>
            <person name="Emerson J.B."/>
            <person name="Anantharaman K."/>
            <person name="Thomas B.C."/>
            <person name="Malmstrom R."/>
            <person name="Stieglmeier M."/>
            <person name="Klingl A."/>
            <person name="Woyke T."/>
            <person name="Ryan C.M."/>
            <person name="Banfield J.F."/>
        </authorList>
    </citation>
    <scope>NUCLEOTIDE SEQUENCE [LARGE SCALE GENOMIC DNA]</scope>
</reference>
<dbReference type="PANTHER" id="PTHR10746:SF6">
    <property type="entry name" value="LARGE RIBOSOMAL SUBUNIT PROTEIN UL4M"/>
    <property type="match status" value="1"/>
</dbReference>
<dbReference type="GO" id="GO:0006412">
    <property type="term" value="P:translation"/>
    <property type="evidence" value="ECO:0007669"/>
    <property type="project" value="UniProtKB-UniRule"/>
</dbReference>
<evidence type="ECO:0000256" key="2">
    <source>
        <dbReference type="ARBA" id="ARBA00022980"/>
    </source>
</evidence>
<accession>A0A2M6WDD7</accession>
<evidence type="ECO:0000256" key="6">
    <source>
        <dbReference type="SAM" id="MobiDB-lite"/>
    </source>
</evidence>
<comment type="similarity">
    <text evidence="1 5">Belongs to the universal ribosomal protein uL4 family.</text>
</comment>
<evidence type="ECO:0000313" key="7">
    <source>
        <dbReference type="EMBL" id="PIT90810.1"/>
    </source>
</evidence>
<proteinExistence type="inferred from homology"/>
<feature type="compositionally biased region" description="Basic residues" evidence="6">
    <location>
        <begin position="59"/>
        <end position="76"/>
    </location>
</feature>
<dbReference type="HAMAP" id="MF_01328_B">
    <property type="entry name" value="Ribosomal_uL4_B"/>
    <property type="match status" value="1"/>
</dbReference>
<dbReference type="AlphaFoldDB" id="A0A2M6WDD7"/>
<dbReference type="GO" id="GO:0019843">
    <property type="term" value="F:rRNA binding"/>
    <property type="evidence" value="ECO:0007669"/>
    <property type="project" value="UniProtKB-UniRule"/>
</dbReference>
<sequence>MKIKVYNLSGEVVKEEEFNSGVFEMEIKPELIQQAVEAQLAGSRQVLAHAKGRSEVRGGGRKPWRQKGTGRARHGSTRSPLWTGGGVTFGPTKERNFSKSINKKAKKKALQMVIVDKAKHDHLILIDNLNLPEGKTKLLKESLDKLPVKGKTTLIALDKKNDNIIRAAGNLPKILTEGVSALNVVDLLKHEYLMMPTAGLNKILMTK</sequence>
<comment type="caution">
    <text evidence="7">The sequence shown here is derived from an EMBL/GenBank/DDBJ whole genome shotgun (WGS) entry which is preliminary data.</text>
</comment>
<dbReference type="GO" id="GO:0005840">
    <property type="term" value="C:ribosome"/>
    <property type="evidence" value="ECO:0007669"/>
    <property type="project" value="UniProtKB-KW"/>
</dbReference>
<evidence type="ECO:0000256" key="5">
    <source>
        <dbReference type="HAMAP-Rule" id="MF_01328"/>
    </source>
</evidence>
<comment type="function">
    <text evidence="5">One of the primary rRNA binding proteins, this protein initially binds near the 5'-end of the 23S rRNA. It is important during the early stages of 50S assembly. It makes multiple contacts with different domains of the 23S rRNA in the assembled 50S subunit and ribosome.</text>
</comment>
<evidence type="ECO:0000256" key="1">
    <source>
        <dbReference type="ARBA" id="ARBA00010528"/>
    </source>
</evidence>
<dbReference type="InterPro" id="IPR013005">
    <property type="entry name" value="Ribosomal_uL4-like"/>
</dbReference>
<keyword evidence="5" id="KW-0694">RNA-binding</keyword>
<dbReference type="PANTHER" id="PTHR10746">
    <property type="entry name" value="50S RIBOSOMAL PROTEIN L4"/>
    <property type="match status" value="1"/>
</dbReference>
<name>A0A2M6WDD7_9BACT</name>
<feature type="region of interest" description="Disordered" evidence="6">
    <location>
        <begin position="49"/>
        <end position="80"/>
    </location>
</feature>
<comment type="subunit">
    <text evidence="5">Part of the 50S ribosomal subunit.</text>
</comment>
<dbReference type="Gene3D" id="3.40.1370.10">
    <property type="match status" value="1"/>
</dbReference>